<keyword evidence="5" id="KW-0175">Coiled coil</keyword>
<dbReference type="InterPro" id="IPR000008">
    <property type="entry name" value="C2_dom"/>
</dbReference>
<comment type="caution">
    <text evidence="8">The sequence shown here is derived from an EMBL/GenBank/DDBJ whole genome shotgun (WGS) entry which is preliminary data.</text>
</comment>
<dbReference type="Proteomes" id="UP001146120">
    <property type="component" value="Unassembled WGS sequence"/>
</dbReference>
<feature type="domain" description="C2" evidence="7">
    <location>
        <begin position="53"/>
        <end position="190"/>
    </location>
</feature>
<sequence length="669" mass="73354">MQDVLSLGSASPASSKSNSNSSWESVALSPLELISVQLEHGLQQLQEAAVGAKQNKNGVDIDAVTRKALGRLTIQVASAQGLQYAMQQNPLVVANAAQLPSVFVSSLVTPPSSCEKTVKRHVRTATTSVDATTGNAQWGESLVVEGIKSKYFVVKVAVTCSTSILSDAVIGELELNSADFIDQQVHHDWYVLKAPAASLCSSSSLEKTKLQLRVQFKYSALAQHEQQLAALLQKKKEHEEYIELFKRNAPLIQSHKMHPAAYGNATARSALYIPGNQFNIDAHHPGAVSVMPLPDKSRVVTPFGRGVVISFREATKMYVIQLDATQAVGNSQTLAFLRQDVVKEEPNEPHYRMHMKVATPYGEGEIEELRHDGVVIVQAPYARLFMQKADLKLPQAAVAKKKAKDFIDESIAMTEQGNEQFRKGECDNAVYSYLRALGFLQGVDQETATHKEKAMMLQTMIRCHLNIGACKLKVNAFADAEIACTNALSILTVLSENRVGNVAKWMGRLGLTDQQLYEEWPAKARFRRAQACIKLDKYVEAKQDLTIAVKLNPKDKTCRALLESVTKGLNRQKNQEKKTWGGIFGNADGEGAADEPATEEEASAPAKPMQARVVVDEPKEQREVMKVKKHQAVAQTEDPWYLSGKALATASLVTAGMAFAMLALKQSRS</sequence>
<feature type="coiled-coil region" evidence="5">
    <location>
        <begin position="221"/>
        <end position="248"/>
    </location>
</feature>
<evidence type="ECO:0000259" key="7">
    <source>
        <dbReference type="PROSITE" id="PS50004"/>
    </source>
</evidence>
<evidence type="ECO:0000256" key="4">
    <source>
        <dbReference type="ARBA" id="ARBA00023235"/>
    </source>
</evidence>
<dbReference type="EC" id="5.2.1.8" evidence="2"/>
<keyword evidence="4" id="KW-0413">Isomerase</keyword>
<dbReference type="InterPro" id="IPR050754">
    <property type="entry name" value="FKBP4/5/8-like"/>
</dbReference>
<dbReference type="SMART" id="SM00028">
    <property type="entry name" value="TPR"/>
    <property type="match status" value="3"/>
</dbReference>
<reference evidence="8" key="1">
    <citation type="submission" date="2022-11" db="EMBL/GenBank/DDBJ databases">
        <authorList>
            <person name="Morgan W.R."/>
            <person name="Tartar A."/>
        </authorList>
    </citation>
    <scope>NUCLEOTIDE SEQUENCE</scope>
    <source>
        <strain evidence="8">ARSEF 373</strain>
    </source>
</reference>
<reference evidence="8" key="2">
    <citation type="journal article" date="2023" name="Microbiol Resour">
        <title>Decontamination and Annotation of the Draft Genome Sequence of the Oomycete Lagenidium giganteum ARSEF 373.</title>
        <authorList>
            <person name="Morgan W.R."/>
            <person name="Tartar A."/>
        </authorList>
    </citation>
    <scope>NUCLEOTIDE SEQUENCE</scope>
    <source>
        <strain evidence="8">ARSEF 373</strain>
    </source>
</reference>
<dbReference type="Gene3D" id="2.60.40.150">
    <property type="entry name" value="C2 domain"/>
    <property type="match status" value="1"/>
</dbReference>
<evidence type="ECO:0000313" key="9">
    <source>
        <dbReference type="Proteomes" id="UP001146120"/>
    </source>
</evidence>
<proteinExistence type="predicted"/>
<dbReference type="Gene3D" id="1.25.40.10">
    <property type="entry name" value="Tetratricopeptide repeat domain"/>
    <property type="match status" value="1"/>
</dbReference>
<dbReference type="InterPro" id="IPR011990">
    <property type="entry name" value="TPR-like_helical_dom_sf"/>
</dbReference>
<comment type="catalytic activity">
    <reaction evidence="1">
        <text>[protein]-peptidylproline (omega=180) = [protein]-peptidylproline (omega=0)</text>
        <dbReference type="Rhea" id="RHEA:16237"/>
        <dbReference type="Rhea" id="RHEA-COMP:10747"/>
        <dbReference type="Rhea" id="RHEA-COMP:10748"/>
        <dbReference type="ChEBI" id="CHEBI:83833"/>
        <dbReference type="ChEBI" id="CHEBI:83834"/>
        <dbReference type="EC" id="5.2.1.8"/>
    </reaction>
</comment>
<feature type="region of interest" description="Disordered" evidence="6">
    <location>
        <begin position="580"/>
        <end position="610"/>
    </location>
</feature>
<accession>A0AAV2YJ23</accession>
<evidence type="ECO:0000256" key="1">
    <source>
        <dbReference type="ARBA" id="ARBA00000971"/>
    </source>
</evidence>
<feature type="compositionally biased region" description="Acidic residues" evidence="6">
    <location>
        <begin position="591"/>
        <end position="602"/>
    </location>
</feature>
<dbReference type="AlphaFoldDB" id="A0AAV2YJ23"/>
<dbReference type="GO" id="GO:0003755">
    <property type="term" value="F:peptidyl-prolyl cis-trans isomerase activity"/>
    <property type="evidence" value="ECO:0007669"/>
    <property type="project" value="UniProtKB-EC"/>
</dbReference>
<dbReference type="EMBL" id="DAKRPA010000268">
    <property type="protein sequence ID" value="DAZ94111.1"/>
    <property type="molecule type" value="Genomic_DNA"/>
</dbReference>
<evidence type="ECO:0000256" key="6">
    <source>
        <dbReference type="SAM" id="MobiDB-lite"/>
    </source>
</evidence>
<keyword evidence="3" id="KW-0697">Rotamase</keyword>
<keyword evidence="9" id="KW-1185">Reference proteome</keyword>
<dbReference type="PROSITE" id="PS50004">
    <property type="entry name" value="C2"/>
    <property type="match status" value="1"/>
</dbReference>
<dbReference type="PANTHER" id="PTHR46512">
    <property type="entry name" value="PEPTIDYLPROLYL ISOMERASE"/>
    <property type="match status" value="1"/>
</dbReference>
<dbReference type="SUPFAM" id="SSF48452">
    <property type="entry name" value="TPR-like"/>
    <property type="match status" value="1"/>
</dbReference>
<feature type="region of interest" description="Disordered" evidence="6">
    <location>
        <begin position="1"/>
        <end position="22"/>
    </location>
</feature>
<organism evidence="8 9">
    <name type="scientific">Lagenidium giganteum</name>
    <dbReference type="NCBI Taxonomy" id="4803"/>
    <lineage>
        <taxon>Eukaryota</taxon>
        <taxon>Sar</taxon>
        <taxon>Stramenopiles</taxon>
        <taxon>Oomycota</taxon>
        <taxon>Peronosporomycetes</taxon>
        <taxon>Pythiales</taxon>
        <taxon>Pythiaceae</taxon>
    </lineage>
</organism>
<evidence type="ECO:0000256" key="3">
    <source>
        <dbReference type="ARBA" id="ARBA00023110"/>
    </source>
</evidence>
<protein>
    <recommendedName>
        <fullName evidence="2">peptidylprolyl isomerase</fullName>
        <ecNumber evidence="2">5.2.1.8</ecNumber>
    </recommendedName>
</protein>
<dbReference type="InterPro" id="IPR019734">
    <property type="entry name" value="TPR_rpt"/>
</dbReference>
<name>A0AAV2YJ23_9STRA</name>
<evidence type="ECO:0000256" key="5">
    <source>
        <dbReference type="SAM" id="Coils"/>
    </source>
</evidence>
<evidence type="ECO:0000313" key="8">
    <source>
        <dbReference type="EMBL" id="DAZ94111.1"/>
    </source>
</evidence>
<evidence type="ECO:0000256" key="2">
    <source>
        <dbReference type="ARBA" id="ARBA00013194"/>
    </source>
</evidence>
<gene>
    <name evidence="8" type="ORF">N0F65_008975</name>
</gene>
<dbReference type="InterPro" id="IPR035892">
    <property type="entry name" value="C2_domain_sf"/>
</dbReference>
<dbReference type="SUPFAM" id="SSF49562">
    <property type="entry name" value="C2 domain (Calcium/lipid-binding domain, CaLB)"/>
    <property type="match status" value="1"/>
</dbReference>
<dbReference type="PANTHER" id="PTHR46512:SF9">
    <property type="entry name" value="PEPTIDYLPROLYL ISOMERASE"/>
    <property type="match status" value="1"/>
</dbReference>
<dbReference type="Pfam" id="PF00168">
    <property type="entry name" value="C2"/>
    <property type="match status" value="1"/>
</dbReference>